<keyword evidence="1" id="KW-0547">Nucleotide-binding</keyword>
<dbReference type="InterPro" id="IPR042115">
    <property type="entry name" value="PriA_3primeBD_sf"/>
</dbReference>
<dbReference type="PANTHER" id="PTHR30580:SF0">
    <property type="entry name" value="PRIMOSOMAL PROTEIN N"/>
    <property type="match status" value="1"/>
</dbReference>
<dbReference type="InterPro" id="IPR027417">
    <property type="entry name" value="P-loop_NTPase"/>
</dbReference>
<dbReference type="GO" id="GO:0005524">
    <property type="term" value="F:ATP binding"/>
    <property type="evidence" value="ECO:0007669"/>
    <property type="project" value="UniProtKB-KW"/>
</dbReference>
<dbReference type="GO" id="GO:0043138">
    <property type="term" value="F:3'-5' DNA helicase activity"/>
    <property type="evidence" value="ECO:0007669"/>
    <property type="project" value="TreeGrafter"/>
</dbReference>
<keyword evidence="2" id="KW-0067">ATP-binding</keyword>
<dbReference type="Pfam" id="PF17764">
    <property type="entry name" value="PriA_3primeBD"/>
    <property type="match status" value="1"/>
</dbReference>
<dbReference type="GO" id="GO:0006302">
    <property type="term" value="P:double-strand break repair"/>
    <property type="evidence" value="ECO:0007669"/>
    <property type="project" value="TreeGrafter"/>
</dbReference>
<dbReference type="GO" id="GO:0006270">
    <property type="term" value="P:DNA replication initiation"/>
    <property type="evidence" value="ECO:0007669"/>
    <property type="project" value="TreeGrafter"/>
</dbReference>
<dbReference type="EMBL" id="CAEZXQ010000001">
    <property type="protein sequence ID" value="CAB4683958.1"/>
    <property type="molecule type" value="Genomic_DNA"/>
</dbReference>
<dbReference type="GO" id="GO:0006310">
    <property type="term" value="P:DNA recombination"/>
    <property type="evidence" value="ECO:0007669"/>
    <property type="project" value="TreeGrafter"/>
</dbReference>
<evidence type="ECO:0000256" key="3">
    <source>
        <dbReference type="ARBA" id="ARBA00023125"/>
    </source>
</evidence>
<gene>
    <name evidence="5" type="ORF">UFOPK2576_00030</name>
</gene>
<keyword evidence="3" id="KW-0238">DNA-binding</keyword>
<name>A0A6J6NG28_9ZZZZ</name>
<sequence length="634" mass="70581">MAAPLKLKRQAIAKVPQGSSPIAKHLPIASILVDTPVSHLEGIYDYLVPEILDADSVVGSKVLVDFGNAKAEGIIIQRKDKSDQDKKLKPILELVAPSGLVSKSMLEHVESVRNRFGGSFWSILNSSIPGRVLIEEKVLVNNEINGVLPQYESPEIREIIGRADYGQLLGKQRIKWGISFPLAVDPNWFLVEVVKLRAQVSQVLLLVPDEKDITYLTALLSSVFGEGVVELGSHLSKSVRYRNFLRSRYNSPSVIISTRSGAFTHLEKNATVIVLSDLDESHYEIHAPGWNTRDVTLLRDNNTSLIFISASHSLEIARLIEIGWLDKKMYRRKSNQKFFTNENGNSYIFSIKKGISSGNALVSVAEKGYANLFLCSRCRNTANCECGGKLQIDGSRKIPTCYLCKKEFNDWKCTFCGDTRPFVIAKGIERTAEEIGKAIPKIPILVSSGNKQIDVVPSGRHIVIATTGSEPNGIYSAIVMLDGEKIFNRPSLRAEEFAKFHWFSLLGKASSTAEIYLSLPNHHPAVQSLLRADSMANSLSDLSNREKAKLPPYYRVAVVEGDKEEISKFAENLRNSKSYEITGPVAIDRFKSKLLIRVKLVEGSLLVDLLDDVAKVQAVKRRKIFKIRFDPFDL</sequence>
<dbReference type="Gene3D" id="3.40.1440.60">
    <property type="entry name" value="PriA, 3(prime) DNA-binding domain"/>
    <property type="match status" value="1"/>
</dbReference>
<accession>A0A6J6NG28</accession>
<dbReference type="AlphaFoldDB" id="A0A6J6NG28"/>
<evidence type="ECO:0000259" key="4">
    <source>
        <dbReference type="Pfam" id="PF17764"/>
    </source>
</evidence>
<reference evidence="5" key="1">
    <citation type="submission" date="2020-05" db="EMBL/GenBank/DDBJ databases">
        <authorList>
            <person name="Chiriac C."/>
            <person name="Salcher M."/>
            <person name="Ghai R."/>
            <person name="Kavagutti S V."/>
        </authorList>
    </citation>
    <scope>NUCLEOTIDE SEQUENCE</scope>
</reference>
<organism evidence="5">
    <name type="scientific">freshwater metagenome</name>
    <dbReference type="NCBI Taxonomy" id="449393"/>
    <lineage>
        <taxon>unclassified sequences</taxon>
        <taxon>metagenomes</taxon>
        <taxon>ecological metagenomes</taxon>
    </lineage>
</organism>
<protein>
    <submittedName>
        <fullName evidence="5">Unannotated protein</fullName>
    </submittedName>
</protein>
<evidence type="ECO:0000256" key="1">
    <source>
        <dbReference type="ARBA" id="ARBA00022741"/>
    </source>
</evidence>
<evidence type="ECO:0000256" key="2">
    <source>
        <dbReference type="ARBA" id="ARBA00022840"/>
    </source>
</evidence>
<dbReference type="Gene3D" id="3.40.50.300">
    <property type="entry name" value="P-loop containing nucleotide triphosphate hydrolases"/>
    <property type="match status" value="1"/>
</dbReference>
<dbReference type="InterPro" id="IPR041222">
    <property type="entry name" value="PriA_3primeBD"/>
</dbReference>
<evidence type="ECO:0000313" key="5">
    <source>
        <dbReference type="EMBL" id="CAB4683958.1"/>
    </source>
</evidence>
<dbReference type="GO" id="GO:0003677">
    <property type="term" value="F:DNA binding"/>
    <property type="evidence" value="ECO:0007669"/>
    <property type="project" value="UniProtKB-KW"/>
</dbReference>
<proteinExistence type="predicted"/>
<feature type="domain" description="Primosomal protein N' 3' DNA-binding" evidence="4">
    <location>
        <begin position="31"/>
        <end position="129"/>
    </location>
</feature>
<dbReference type="PANTHER" id="PTHR30580">
    <property type="entry name" value="PRIMOSOMAL PROTEIN N"/>
    <property type="match status" value="1"/>
</dbReference>